<keyword evidence="9" id="KW-1185">Reference proteome</keyword>
<dbReference type="GO" id="GO:0003723">
    <property type="term" value="F:RNA binding"/>
    <property type="evidence" value="ECO:0007669"/>
    <property type="project" value="TreeGrafter"/>
</dbReference>
<dbReference type="SMART" id="SM00356">
    <property type="entry name" value="ZnF_C3H1"/>
    <property type="match status" value="2"/>
</dbReference>
<keyword evidence="3 5" id="KW-0863">Zinc-finger</keyword>
<evidence type="ECO:0000256" key="5">
    <source>
        <dbReference type="PROSITE-ProRule" id="PRU00723"/>
    </source>
</evidence>
<dbReference type="OrthoDB" id="411372at2759"/>
<feature type="region of interest" description="Disordered" evidence="6">
    <location>
        <begin position="177"/>
        <end position="221"/>
    </location>
</feature>
<dbReference type="PANTHER" id="PTHR12675">
    <property type="entry name" value="MUSCLEBLIND-LIKE PROTEIN"/>
    <property type="match status" value="1"/>
</dbReference>
<dbReference type="RefSeq" id="XP_012897637.1">
    <property type="nucleotide sequence ID" value="XM_013042183.1"/>
</dbReference>
<evidence type="ECO:0000256" key="1">
    <source>
        <dbReference type="ARBA" id="ARBA00022723"/>
    </source>
</evidence>
<evidence type="ECO:0000259" key="7">
    <source>
        <dbReference type="PROSITE" id="PS50103"/>
    </source>
</evidence>
<keyword evidence="4 5" id="KW-0862">Zinc</keyword>
<dbReference type="Pfam" id="PF00642">
    <property type="entry name" value="zf-CCCH"/>
    <property type="match status" value="1"/>
</dbReference>
<keyword evidence="1 5" id="KW-0479">Metal-binding</keyword>
<reference evidence="8" key="1">
    <citation type="submission" date="2010-02" db="EMBL/GenBank/DDBJ databases">
        <title>Sequencing and annotation of the Blastocystis hominis genome.</title>
        <authorList>
            <person name="Wincker P."/>
        </authorList>
    </citation>
    <scope>NUCLEOTIDE SEQUENCE</scope>
    <source>
        <strain evidence="8">Singapore isolate B</strain>
    </source>
</reference>
<dbReference type="GeneID" id="24922774"/>
<feature type="domain" description="C3H1-type" evidence="7">
    <location>
        <begin position="272"/>
        <end position="298"/>
    </location>
</feature>
<sequence length="302" mass="34404">MNHHHSGPNQFSSFSPSREDLGVDNYCYAVSENIDLEGNVVPEWYAHQSHRSLVLEHDRVHEDFSSRYHENSLNDRIPPKDMYYLNYPAAYEEAHYPKVPVLNCDYPAHLRGHHLSSSFVSSPSEGFYSQHEPINPRYPAYSADRPSRPLSSDPPLVSDYDFLPQYVRPAQYRGAAFPRGTPFPEPRGTRYPPSVHSRGNSHNSLPRPFEASFGASPAGEAEPSVRKLPYACRDYRSGHCTRGERCRFLHVVERQASGELTVAEGSSDAILQNNVQVCRDFLRGNCQRKHCRFVHSFPENTQ</sequence>
<feature type="zinc finger region" description="C3H1-type" evidence="5">
    <location>
        <begin position="272"/>
        <end position="298"/>
    </location>
</feature>
<dbReference type="EMBL" id="FN668661">
    <property type="protein sequence ID" value="CBK23589.2"/>
    <property type="molecule type" value="Genomic_DNA"/>
</dbReference>
<dbReference type="SUPFAM" id="SSF90229">
    <property type="entry name" value="CCCH zinc finger"/>
    <property type="match status" value="1"/>
</dbReference>
<accession>D8M5Z0</accession>
<dbReference type="Gene3D" id="3.30.1370.210">
    <property type="match status" value="1"/>
</dbReference>
<evidence type="ECO:0000313" key="8">
    <source>
        <dbReference type="EMBL" id="CBK23589.2"/>
    </source>
</evidence>
<dbReference type="Pfam" id="PF22628">
    <property type="entry name" value="zf-CCCH_10"/>
    <property type="match status" value="1"/>
</dbReference>
<dbReference type="AlphaFoldDB" id="D8M5Z0"/>
<dbReference type="Proteomes" id="UP000008312">
    <property type="component" value="Unassembled WGS sequence"/>
</dbReference>
<dbReference type="GO" id="GO:0043484">
    <property type="term" value="P:regulation of RNA splicing"/>
    <property type="evidence" value="ECO:0007669"/>
    <property type="project" value="TreeGrafter"/>
</dbReference>
<keyword evidence="2" id="KW-0677">Repeat</keyword>
<gene>
    <name evidence="8" type="ORF">GSBLH_T00006650001</name>
</gene>
<feature type="domain" description="C3H1-type" evidence="7">
    <location>
        <begin position="231"/>
        <end position="253"/>
    </location>
</feature>
<dbReference type="PANTHER" id="PTHR12675:SF12">
    <property type="entry name" value="PROTEIN MUSCLEBLIND"/>
    <property type="match status" value="1"/>
</dbReference>
<dbReference type="GO" id="GO:0008270">
    <property type="term" value="F:zinc ion binding"/>
    <property type="evidence" value="ECO:0007669"/>
    <property type="project" value="UniProtKB-KW"/>
</dbReference>
<name>D8M5Z0_BLAHO</name>
<dbReference type="InterPro" id="IPR054429">
    <property type="entry name" value="Znf-CCCH_Muscleblind-like"/>
</dbReference>
<dbReference type="PROSITE" id="PS50103">
    <property type="entry name" value="ZF_C3H1"/>
    <property type="match status" value="2"/>
</dbReference>
<evidence type="ECO:0000256" key="3">
    <source>
        <dbReference type="ARBA" id="ARBA00022771"/>
    </source>
</evidence>
<evidence type="ECO:0000256" key="6">
    <source>
        <dbReference type="SAM" id="MobiDB-lite"/>
    </source>
</evidence>
<protein>
    <recommendedName>
        <fullName evidence="7">C3H1-type domain-containing protein</fullName>
    </recommendedName>
</protein>
<evidence type="ECO:0000256" key="4">
    <source>
        <dbReference type="ARBA" id="ARBA00022833"/>
    </source>
</evidence>
<dbReference type="InParanoid" id="D8M5Z0"/>
<feature type="zinc finger region" description="C3H1-type" evidence="5">
    <location>
        <begin position="231"/>
        <end position="253"/>
    </location>
</feature>
<evidence type="ECO:0000313" key="9">
    <source>
        <dbReference type="Proteomes" id="UP000008312"/>
    </source>
</evidence>
<dbReference type="InterPro" id="IPR036855">
    <property type="entry name" value="Znf_CCCH_sf"/>
</dbReference>
<proteinExistence type="predicted"/>
<dbReference type="InterPro" id="IPR000571">
    <property type="entry name" value="Znf_CCCH"/>
</dbReference>
<organism evidence="8">
    <name type="scientific">Blastocystis hominis</name>
    <dbReference type="NCBI Taxonomy" id="12968"/>
    <lineage>
        <taxon>Eukaryota</taxon>
        <taxon>Sar</taxon>
        <taxon>Stramenopiles</taxon>
        <taxon>Bigyra</taxon>
        <taxon>Opalozoa</taxon>
        <taxon>Opalinata</taxon>
        <taxon>Blastocystidae</taxon>
        <taxon>Blastocystis</taxon>
    </lineage>
</organism>
<evidence type="ECO:0000256" key="2">
    <source>
        <dbReference type="ARBA" id="ARBA00022737"/>
    </source>
</evidence>